<dbReference type="InterPro" id="IPR044492">
    <property type="entry name" value="P_typ_ATPase_HD_dom"/>
</dbReference>
<keyword evidence="11 18" id="KW-0067">ATP-binding</keyword>
<dbReference type="GO" id="GO:0005524">
    <property type="term" value="F:ATP binding"/>
    <property type="evidence" value="ECO:0007669"/>
    <property type="project" value="UniProtKB-UniRule"/>
</dbReference>
<protein>
    <recommendedName>
        <fullName evidence="3">P-type Cu(+) transporter</fullName>
        <ecNumber evidence="3">7.2.2.8</ecNumber>
    </recommendedName>
</protein>
<evidence type="ECO:0000256" key="2">
    <source>
        <dbReference type="ARBA" id="ARBA00006024"/>
    </source>
</evidence>
<evidence type="ECO:0000256" key="1">
    <source>
        <dbReference type="ARBA" id="ARBA00004651"/>
    </source>
</evidence>
<evidence type="ECO:0000256" key="18">
    <source>
        <dbReference type="RuleBase" id="RU362081"/>
    </source>
</evidence>
<dbReference type="PROSITE" id="PS50846">
    <property type="entry name" value="HMA_2"/>
    <property type="match status" value="2"/>
</dbReference>
<dbReference type="NCBIfam" id="TIGR00003">
    <property type="entry name" value="copper ion binding protein"/>
    <property type="match status" value="2"/>
</dbReference>
<keyword evidence="16" id="KW-0406">Ion transport</keyword>
<dbReference type="InterPro" id="IPR027256">
    <property type="entry name" value="P-typ_ATPase_IB"/>
</dbReference>
<feature type="transmembrane region" description="Helical" evidence="18">
    <location>
        <begin position="385"/>
        <end position="406"/>
    </location>
</feature>
<dbReference type="EMBL" id="CP048020">
    <property type="protein sequence ID" value="QHX44488.1"/>
    <property type="molecule type" value="Genomic_DNA"/>
</dbReference>
<keyword evidence="14 18" id="KW-1133">Transmembrane helix</keyword>
<dbReference type="PRINTS" id="PR00119">
    <property type="entry name" value="CATATPASE"/>
</dbReference>
<dbReference type="InterPro" id="IPR008250">
    <property type="entry name" value="ATPase_P-typ_transduc_dom_A_sf"/>
</dbReference>
<dbReference type="EC" id="7.2.2.8" evidence="3"/>
<keyword evidence="6 18" id="KW-0812">Transmembrane</keyword>
<dbReference type="InterPro" id="IPR023214">
    <property type="entry name" value="HAD_sf"/>
</dbReference>
<dbReference type="GO" id="GO:0016887">
    <property type="term" value="F:ATP hydrolysis activity"/>
    <property type="evidence" value="ECO:0007669"/>
    <property type="project" value="InterPro"/>
</dbReference>
<keyword evidence="10" id="KW-0187">Copper transport</keyword>
<dbReference type="Proteomes" id="UP000464374">
    <property type="component" value="Chromosome"/>
</dbReference>
<dbReference type="Pfam" id="PF00403">
    <property type="entry name" value="HMA"/>
    <property type="match status" value="2"/>
</dbReference>
<feature type="transmembrane region" description="Helical" evidence="18">
    <location>
        <begin position="712"/>
        <end position="734"/>
    </location>
</feature>
<dbReference type="GO" id="GO:0043682">
    <property type="term" value="F:P-type divalent copper transporter activity"/>
    <property type="evidence" value="ECO:0007669"/>
    <property type="project" value="TreeGrafter"/>
</dbReference>
<dbReference type="InterPro" id="IPR018303">
    <property type="entry name" value="ATPase_P-typ_P_site"/>
</dbReference>
<dbReference type="SFLD" id="SFLDG00002">
    <property type="entry name" value="C1.7:_P-type_atpase_like"/>
    <property type="match status" value="1"/>
</dbReference>
<sequence>MQTRYFTVTGMSCAACSANVEKAVSRLAGVETVQVNLLTNRMTVTYNPDTLNTDTIIQTIEKIGYGAFPLSEENTVRPSVQKTDSEIADAEKKQFIFSLFFLIPLMYVSMGRMLKLPLPPFFAGAENALIFVFTQFLLTLPVLILNRRFFTNGLTSLYHRAPNMNSLIAVGSGAAVIYGVFALYRIGYGLGHGQLDVVQLYMKDLYFESSAMILTLISLGKFLEARAKKKTSEALQKLIQLRPQTAHVLRNGTEIEIPVENIVIGDAIVIRPGQTLPVDGTIIEGSTSLDESAITGESIPVEKTVGDSVISASHNLSGSFTFRADKVGNDTTLARIIALVEEASSSKAPVAKLADVISGYFVPIVMLISLVAFISWLIAGATFEFALSTAISVLVISCPCALGLATPTAIMAGTGKGAQLGILIRSAEGLELAHRITAVLLDKTGTITEGKPTLQRIEVFSERYTDNDILWVAYSLEHLSEHPLAHAIIRAAEEKKLSPFKVSDFMAIHGKGICGTATVDELNGISLIENVRIGAGNTKLCKELAIPISEAIHTRLAEAAEKGASPLLVIIGDECVGLIAVADPVKEGSIRAIRDFHEMGIHTVMLTGDNQRTAEAIQRIVGIGDVVAELLPQDKKAKVEYYRSKGFSPAFIGDGINDAPALTAADVGIAIGGGTDIAIESADIVLMNNSLETAVTAIQLSKTVMRTIKQNLFWALFYNSLCIPLAAGLFYTLFGLRLSPMFAAVAMSFSSVSVVTNALRLNRFRPKRIAQEAHNMQYCGAVPTGEKYDDAQPAACSVQTDACICSAAEPESQTEVKSPAKPENITDKEHIDMKNITLTVEGMSCGHCSARVEKALNAIEGVSAKVDLDAKAASVTYPDTVTIDALKAAVTDAGYSVTGSH</sequence>
<evidence type="ECO:0000256" key="15">
    <source>
        <dbReference type="ARBA" id="ARBA00023008"/>
    </source>
</evidence>
<comment type="similarity">
    <text evidence="2 18">Belongs to the cation transport ATPase (P-type) (TC 3.A.3) family. Type IB subfamily.</text>
</comment>
<dbReference type="InterPro" id="IPR059000">
    <property type="entry name" value="ATPase_P-type_domA"/>
</dbReference>
<keyword evidence="15" id="KW-0186">Copper</keyword>
<feature type="transmembrane region" description="Helical" evidence="18">
    <location>
        <begin position="206"/>
        <end position="223"/>
    </location>
</feature>
<name>A0A6P1Y3X8_9SPIR</name>
<evidence type="ECO:0000256" key="3">
    <source>
        <dbReference type="ARBA" id="ARBA00012517"/>
    </source>
</evidence>
<evidence type="ECO:0000256" key="4">
    <source>
        <dbReference type="ARBA" id="ARBA00022448"/>
    </source>
</evidence>
<evidence type="ECO:0000259" key="19">
    <source>
        <dbReference type="PROSITE" id="PS50846"/>
    </source>
</evidence>
<feature type="domain" description="HMA" evidence="19">
    <location>
        <begin position="834"/>
        <end position="898"/>
    </location>
</feature>
<dbReference type="PROSITE" id="PS00154">
    <property type="entry name" value="ATPASE_E1_E2"/>
    <property type="match status" value="1"/>
</dbReference>
<dbReference type="InterPro" id="IPR017969">
    <property type="entry name" value="Heavy-metal-associated_CS"/>
</dbReference>
<evidence type="ECO:0000313" key="20">
    <source>
        <dbReference type="EMBL" id="QHX44488.1"/>
    </source>
</evidence>
<evidence type="ECO:0000256" key="17">
    <source>
        <dbReference type="ARBA" id="ARBA00023136"/>
    </source>
</evidence>
<dbReference type="InterPro" id="IPR036412">
    <property type="entry name" value="HAD-like_sf"/>
</dbReference>
<gene>
    <name evidence="20" type="ORF">GWP43_05460</name>
</gene>
<dbReference type="GO" id="GO:0005507">
    <property type="term" value="F:copper ion binding"/>
    <property type="evidence" value="ECO:0007669"/>
    <property type="project" value="InterPro"/>
</dbReference>
<dbReference type="Gene3D" id="3.40.1110.10">
    <property type="entry name" value="Calcium-transporting ATPase, cytoplasmic domain N"/>
    <property type="match status" value="2"/>
</dbReference>
<feature type="transmembrane region" description="Helical" evidence="18">
    <location>
        <begin position="95"/>
        <end position="114"/>
    </location>
</feature>
<dbReference type="PROSITE" id="PS01047">
    <property type="entry name" value="HMA_1"/>
    <property type="match status" value="2"/>
</dbReference>
<dbReference type="InterPro" id="IPR001757">
    <property type="entry name" value="P_typ_ATPase"/>
</dbReference>
<evidence type="ECO:0000256" key="5">
    <source>
        <dbReference type="ARBA" id="ARBA00022475"/>
    </source>
</evidence>
<dbReference type="InterPro" id="IPR006121">
    <property type="entry name" value="HMA_dom"/>
</dbReference>
<organism evidence="20 21">
    <name type="scientific">Treponema vincentii</name>
    <dbReference type="NCBI Taxonomy" id="69710"/>
    <lineage>
        <taxon>Bacteria</taxon>
        <taxon>Pseudomonadati</taxon>
        <taxon>Spirochaetota</taxon>
        <taxon>Spirochaetia</taxon>
        <taxon>Spirochaetales</taxon>
        <taxon>Treponemataceae</taxon>
        <taxon>Treponema</taxon>
    </lineage>
</organism>
<feature type="transmembrane region" description="Helical" evidence="18">
    <location>
        <begin position="740"/>
        <end position="759"/>
    </location>
</feature>
<dbReference type="InterPro" id="IPR023299">
    <property type="entry name" value="ATPase_P-typ_cyto_dom_N"/>
</dbReference>
<dbReference type="CDD" id="cd00371">
    <property type="entry name" value="HMA"/>
    <property type="match status" value="2"/>
</dbReference>
<dbReference type="SUPFAM" id="SSF56784">
    <property type="entry name" value="HAD-like"/>
    <property type="match status" value="1"/>
</dbReference>
<dbReference type="Pfam" id="PF00702">
    <property type="entry name" value="Hydrolase"/>
    <property type="match status" value="1"/>
</dbReference>
<evidence type="ECO:0000256" key="6">
    <source>
        <dbReference type="ARBA" id="ARBA00022692"/>
    </source>
</evidence>
<dbReference type="SFLD" id="SFLDF00027">
    <property type="entry name" value="p-type_atpase"/>
    <property type="match status" value="1"/>
</dbReference>
<evidence type="ECO:0000256" key="13">
    <source>
        <dbReference type="ARBA" id="ARBA00022967"/>
    </source>
</evidence>
<dbReference type="Gene3D" id="2.70.150.10">
    <property type="entry name" value="Calcium-transporting ATPase, cytoplasmic transduction domain A"/>
    <property type="match status" value="1"/>
</dbReference>
<dbReference type="KEGG" id="trz:GWP43_05460"/>
<feature type="transmembrane region" description="Helical" evidence="18">
    <location>
        <begin position="120"/>
        <end position="145"/>
    </location>
</feature>
<dbReference type="GO" id="GO:0055070">
    <property type="term" value="P:copper ion homeostasis"/>
    <property type="evidence" value="ECO:0007669"/>
    <property type="project" value="TreeGrafter"/>
</dbReference>
<keyword evidence="8" id="KW-0677">Repeat</keyword>
<dbReference type="NCBIfam" id="TIGR01525">
    <property type="entry name" value="ATPase-IB_hvy"/>
    <property type="match status" value="1"/>
</dbReference>
<dbReference type="InterPro" id="IPR006122">
    <property type="entry name" value="HMA_Cu_ion-bd"/>
</dbReference>
<dbReference type="FunFam" id="2.70.150.10:FF:000020">
    <property type="entry name" value="Copper-exporting P-type ATPase A"/>
    <property type="match status" value="1"/>
</dbReference>
<dbReference type="NCBIfam" id="TIGR01494">
    <property type="entry name" value="ATPase_P-type"/>
    <property type="match status" value="2"/>
</dbReference>
<dbReference type="InterPro" id="IPR036163">
    <property type="entry name" value="HMA_dom_sf"/>
</dbReference>
<dbReference type="CDD" id="cd02094">
    <property type="entry name" value="P-type_ATPase_Cu-like"/>
    <property type="match status" value="1"/>
</dbReference>
<dbReference type="RefSeq" id="WP_162664750.1">
    <property type="nucleotide sequence ID" value="NZ_CP048020.1"/>
</dbReference>
<dbReference type="Pfam" id="PF00122">
    <property type="entry name" value="E1-E2_ATPase"/>
    <property type="match status" value="1"/>
</dbReference>
<evidence type="ECO:0000256" key="14">
    <source>
        <dbReference type="ARBA" id="ARBA00022989"/>
    </source>
</evidence>
<evidence type="ECO:0000313" key="21">
    <source>
        <dbReference type="Proteomes" id="UP000464374"/>
    </source>
</evidence>
<dbReference type="GO" id="GO:0140581">
    <property type="term" value="F:P-type monovalent copper transporter activity"/>
    <property type="evidence" value="ECO:0007669"/>
    <property type="project" value="UniProtKB-EC"/>
</dbReference>
<dbReference type="SUPFAM" id="SSF55008">
    <property type="entry name" value="HMA, heavy metal-associated domain"/>
    <property type="match status" value="2"/>
</dbReference>
<keyword evidence="5 18" id="KW-1003">Cell membrane</keyword>
<dbReference type="AlphaFoldDB" id="A0A6P1Y3X8"/>
<keyword evidence="13" id="KW-1278">Translocase</keyword>
<dbReference type="PRINTS" id="PR00943">
    <property type="entry name" value="CUATPASE"/>
</dbReference>
<dbReference type="GO" id="GO:0060003">
    <property type="term" value="P:copper ion export"/>
    <property type="evidence" value="ECO:0007669"/>
    <property type="project" value="UniProtKB-ARBA"/>
</dbReference>
<accession>A0A6P1Y3X8</accession>
<evidence type="ECO:0000256" key="16">
    <source>
        <dbReference type="ARBA" id="ARBA00023065"/>
    </source>
</evidence>
<dbReference type="PANTHER" id="PTHR43520">
    <property type="entry name" value="ATP7, ISOFORM B"/>
    <property type="match status" value="1"/>
</dbReference>
<evidence type="ECO:0000256" key="11">
    <source>
        <dbReference type="ARBA" id="ARBA00022840"/>
    </source>
</evidence>
<keyword evidence="17 18" id="KW-0472">Membrane</keyword>
<feature type="transmembrane region" description="Helical" evidence="18">
    <location>
        <begin position="166"/>
        <end position="186"/>
    </location>
</feature>
<dbReference type="Gene3D" id="3.40.50.1000">
    <property type="entry name" value="HAD superfamily/HAD-like"/>
    <property type="match status" value="1"/>
</dbReference>
<dbReference type="Gene3D" id="3.30.70.100">
    <property type="match status" value="2"/>
</dbReference>
<comment type="subcellular location">
    <subcellularLocation>
        <location evidence="1">Cell membrane</location>
        <topology evidence="1">Multi-pass membrane protein</topology>
    </subcellularLocation>
</comment>
<feature type="domain" description="HMA" evidence="19">
    <location>
        <begin position="2"/>
        <end position="68"/>
    </location>
</feature>
<evidence type="ECO:0000256" key="9">
    <source>
        <dbReference type="ARBA" id="ARBA00022741"/>
    </source>
</evidence>
<proteinExistence type="inferred from homology"/>
<evidence type="ECO:0000256" key="10">
    <source>
        <dbReference type="ARBA" id="ARBA00022796"/>
    </source>
</evidence>
<keyword evidence="7 18" id="KW-0479">Metal-binding</keyword>
<dbReference type="PANTHER" id="PTHR43520:SF8">
    <property type="entry name" value="P-TYPE CU(+) TRANSPORTER"/>
    <property type="match status" value="1"/>
</dbReference>
<keyword evidence="12" id="KW-0460">Magnesium</keyword>
<keyword evidence="9 18" id="KW-0547">Nucleotide-binding</keyword>
<feature type="transmembrane region" description="Helical" evidence="18">
    <location>
        <begin position="357"/>
        <end position="379"/>
    </location>
</feature>
<evidence type="ECO:0000256" key="12">
    <source>
        <dbReference type="ARBA" id="ARBA00022842"/>
    </source>
</evidence>
<evidence type="ECO:0000256" key="8">
    <source>
        <dbReference type="ARBA" id="ARBA00022737"/>
    </source>
</evidence>
<keyword evidence="4" id="KW-0813">Transport</keyword>
<evidence type="ECO:0000256" key="7">
    <source>
        <dbReference type="ARBA" id="ARBA00022723"/>
    </source>
</evidence>
<dbReference type="PRINTS" id="PR00942">
    <property type="entry name" value="CUATPASEI"/>
</dbReference>
<dbReference type="GO" id="GO:0005886">
    <property type="term" value="C:plasma membrane"/>
    <property type="evidence" value="ECO:0007669"/>
    <property type="project" value="UniProtKB-SubCell"/>
</dbReference>
<dbReference type="InterPro" id="IPR023298">
    <property type="entry name" value="ATPase_P-typ_TM_dom_sf"/>
</dbReference>
<dbReference type="SUPFAM" id="SSF81665">
    <property type="entry name" value="Calcium ATPase, transmembrane domain M"/>
    <property type="match status" value="1"/>
</dbReference>
<dbReference type="SFLD" id="SFLDS00003">
    <property type="entry name" value="Haloacid_Dehalogenase"/>
    <property type="match status" value="1"/>
</dbReference>
<dbReference type="FunFam" id="3.30.70.100:FF:000005">
    <property type="entry name" value="Copper-exporting P-type ATPase A"/>
    <property type="match status" value="1"/>
</dbReference>
<reference evidence="20 21" key="1">
    <citation type="submission" date="2020-01" db="EMBL/GenBank/DDBJ databases">
        <title>Complete genome sequence of a human oral phylogroup 1 Treponema sp. strain ATCC 700766, originally isolated from periodontitis dental plaque.</title>
        <authorList>
            <person name="Chan Y."/>
            <person name="Huo Y.-B."/>
            <person name="Yu X.-L."/>
            <person name="Zeng H."/>
            <person name="Leung W.-K."/>
            <person name="Watt R.M."/>
        </authorList>
    </citation>
    <scope>NUCLEOTIDE SEQUENCE [LARGE SCALE GENOMIC DNA]</scope>
    <source>
        <strain evidence="20 21">OMZ 804</strain>
    </source>
</reference>
<dbReference type="SUPFAM" id="SSF81653">
    <property type="entry name" value="Calcium ATPase, transduction domain A"/>
    <property type="match status" value="1"/>
</dbReference>